<dbReference type="CDD" id="cd06664">
    <property type="entry name" value="IscU_like"/>
    <property type="match status" value="1"/>
</dbReference>
<proteinExistence type="predicted"/>
<keyword evidence="3" id="KW-1185">Reference proteome</keyword>
<dbReference type="Proteomes" id="UP000298602">
    <property type="component" value="Chromosome"/>
</dbReference>
<dbReference type="Gene3D" id="3.90.1010.10">
    <property type="match status" value="1"/>
</dbReference>
<organism evidence="2 3">
    <name type="scientific">Desulfoglaeba alkanexedens ALDC</name>
    <dbReference type="NCBI Taxonomy" id="980445"/>
    <lineage>
        <taxon>Bacteria</taxon>
        <taxon>Pseudomonadati</taxon>
        <taxon>Thermodesulfobacteriota</taxon>
        <taxon>Syntrophobacteria</taxon>
        <taxon>Syntrophobacterales</taxon>
        <taxon>Syntrophobacteraceae</taxon>
        <taxon>Desulfoglaeba</taxon>
    </lineage>
</organism>
<feature type="domain" description="NIF system FeS cluster assembly NifU N-terminal" evidence="1">
    <location>
        <begin position="40"/>
        <end position="128"/>
    </location>
</feature>
<dbReference type="GO" id="GO:0016226">
    <property type="term" value="P:iron-sulfur cluster assembly"/>
    <property type="evidence" value="ECO:0007669"/>
    <property type="project" value="InterPro"/>
</dbReference>
<gene>
    <name evidence="2" type="ORF">FDQ92_14725</name>
</gene>
<dbReference type="SUPFAM" id="SSF82649">
    <property type="entry name" value="SufE/NifU"/>
    <property type="match status" value="1"/>
</dbReference>
<dbReference type="PANTHER" id="PTHR10093">
    <property type="entry name" value="IRON-SULFUR CLUSTER ASSEMBLY ENZYME NIFU HOMOLOG"/>
    <property type="match status" value="1"/>
</dbReference>
<dbReference type="KEGG" id="dax:FDQ92_14725"/>
<dbReference type="Pfam" id="PF01592">
    <property type="entry name" value="NifU_N"/>
    <property type="match status" value="1"/>
</dbReference>
<dbReference type="OrthoDB" id="5420473at2"/>
<evidence type="ECO:0000259" key="1">
    <source>
        <dbReference type="Pfam" id="PF01592"/>
    </source>
</evidence>
<dbReference type="GO" id="GO:0005506">
    <property type="term" value="F:iron ion binding"/>
    <property type="evidence" value="ECO:0007669"/>
    <property type="project" value="InterPro"/>
</dbReference>
<reference evidence="2 3" key="2">
    <citation type="submission" date="2019-05" db="EMBL/GenBank/DDBJ databases">
        <authorList>
            <person name="Suflita J.M."/>
            <person name="Marks C.R."/>
        </authorList>
    </citation>
    <scope>NUCLEOTIDE SEQUENCE [LARGE SCALE GENOMIC DNA]</scope>
    <source>
        <strain evidence="2 3">ALDC</strain>
    </source>
</reference>
<evidence type="ECO:0000313" key="3">
    <source>
        <dbReference type="Proteomes" id="UP000298602"/>
    </source>
</evidence>
<reference evidence="2 3" key="1">
    <citation type="submission" date="2019-05" db="EMBL/GenBank/DDBJ databases">
        <title>The Complete Genome Sequence of the n-alkane-degrading Desulfoglaeba alkanexedens ALDC reveals multiple alkylsuccinate synthase gene clusters.</title>
        <authorList>
            <person name="Callaghan A.V."/>
            <person name="Davidova I.A."/>
            <person name="Duncan K.E."/>
            <person name="Morris B."/>
            <person name="McInerney M.J."/>
        </authorList>
    </citation>
    <scope>NUCLEOTIDE SEQUENCE [LARGE SCALE GENOMIC DNA]</scope>
    <source>
        <strain evidence="2 3">ALDC</strain>
    </source>
</reference>
<dbReference type="GO" id="GO:0051536">
    <property type="term" value="F:iron-sulfur cluster binding"/>
    <property type="evidence" value="ECO:0007669"/>
    <property type="project" value="InterPro"/>
</dbReference>
<accession>A0A4P8L5Y8</accession>
<sequence>MDASTMDFWQRHSIEFLEMAFRTDKREVPLKPDGRGRKTGACGDTVEIFLVLDNDTIRSASFETDGCLHTVASANTVIHLVEGRTLDEAWEVTPGDVIGFLKTLPKSQHHCAELAVGALYLALADARESRKNPLKRIYGSR</sequence>
<dbReference type="EMBL" id="CP040098">
    <property type="protein sequence ID" value="QCQ23314.1"/>
    <property type="molecule type" value="Genomic_DNA"/>
</dbReference>
<dbReference type="AlphaFoldDB" id="A0A4P8L5Y8"/>
<dbReference type="RefSeq" id="WP_137425593.1">
    <property type="nucleotide sequence ID" value="NZ_CP040098.1"/>
</dbReference>
<protein>
    <submittedName>
        <fullName evidence="2">Iron-sulfur cluster assembly scaffold protein</fullName>
    </submittedName>
</protein>
<name>A0A4P8L5Y8_9BACT</name>
<dbReference type="InterPro" id="IPR002871">
    <property type="entry name" value="NIF_FeS_clus_asmbl_NifU_N"/>
</dbReference>
<evidence type="ECO:0000313" key="2">
    <source>
        <dbReference type="EMBL" id="QCQ23314.1"/>
    </source>
</evidence>